<dbReference type="Pfam" id="PF03065">
    <property type="entry name" value="Glyco_hydro_57"/>
    <property type="match status" value="1"/>
</dbReference>
<keyword evidence="4" id="KW-0378">Hydrolase</keyword>
<comment type="caution">
    <text evidence="4">The sequence shown here is derived from an EMBL/GenBank/DDBJ whole genome shotgun (WGS) entry which is preliminary data.</text>
</comment>
<name>A0A369A8K4_9FLAO</name>
<dbReference type="EMBL" id="QPJS01000001">
    <property type="protein sequence ID" value="RCX05690.1"/>
    <property type="molecule type" value="Genomic_DNA"/>
</dbReference>
<accession>A0A369A8K4</accession>
<evidence type="ECO:0000313" key="5">
    <source>
        <dbReference type="Proteomes" id="UP000253517"/>
    </source>
</evidence>
<feature type="domain" description="Glycoside hydrolase family 57 N-terminal" evidence="3">
    <location>
        <begin position="216"/>
        <end position="292"/>
    </location>
</feature>
<sequence>MIDNIKMIILWVLDHLSEVRTKRKIVVFKSDDWGSVRIRSKEDQKALIKKGLKITNRFDQYDSLETNDDLEMLFEVLTKYKDQYGNHPVITAVTNVANPDFTRIQDSAFKEYFFETIDRTYQRYPDSDRVMRLVQEGIRNKIFIPQSHGREHVQVNWWMRELSIENSPARKYFENEFFFIPSCDLLHTYRNRDLSAAFDVLDKNDLEVQKEIIYSGLDIFEQLFGYKSTTFTPPAMFYSPSIEISLFQKGIKWLDVGRIFKVPMPDGSEKWQVNYLGRKKKSGLKVLVRNAMFEPNISETDNGVSRCLYDIERAFSVGQPAIISNHRVSFIGRLDVSNRNKGLRALNMLLSKIVHKWPEVEFLSTNDIVHSLK</sequence>
<dbReference type="Gene3D" id="3.20.20.370">
    <property type="entry name" value="Glycoside hydrolase/deacetylase"/>
    <property type="match status" value="1"/>
</dbReference>
<dbReference type="GO" id="GO:0016787">
    <property type="term" value="F:hydrolase activity"/>
    <property type="evidence" value="ECO:0007669"/>
    <property type="project" value="UniProtKB-KW"/>
</dbReference>
<dbReference type="InterPro" id="IPR004300">
    <property type="entry name" value="Glyco_hydro_57_N"/>
</dbReference>
<comment type="similarity">
    <text evidence="1">Belongs to the glycosyl hydrolase 57 family.</text>
</comment>
<dbReference type="RefSeq" id="WP_114365951.1">
    <property type="nucleotide sequence ID" value="NZ_BHZF01000001.1"/>
</dbReference>
<proteinExistence type="inferred from homology"/>
<gene>
    <name evidence="4" type="ORF">DES35_101978</name>
</gene>
<evidence type="ECO:0000313" key="4">
    <source>
        <dbReference type="EMBL" id="RCX05690.1"/>
    </source>
</evidence>
<evidence type="ECO:0000256" key="1">
    <source>
        <dbReference type="ARBA" id="ARBA00006821"/>
    </source>
</evidence>
<keyword evidence="5" id="KW-1185">Reference proteome</keyword>
<reference evidence="4 5" key="1">
    <citation type="submission" date="2018-07" db="EMBL/GenBank/DDBJ databases">
        <title>Genomic Encyclopedia of Type Strains, Phase IV (KMG-IV): sequencing the most valuable type-strain genomes for metagenomic binning, comparative biology and taxonomic classification.</title>
        <authorList>
            <person name="Goeker M."/>
        </authorList>
    </citation>
    <scope>NUCLEOTIDE SEQUENCE [LARGE SCALE GENOMIC DNA]</scope>
    <source>
        <strain evidence="4 5">DSM 21410</strain>
    </source>
</reference>
<dbReference type="SUPFAM" id="SSF88713">
    <property type="entry name" value="Glycoside hydrolase/deacetylase"/>
    <property type="match status" value="1"/>
</dbReference>
<protein>
    <submittedName>
        <fullName evidence="4">Glycosyl hydrolase family 57</fullName>
    </submittedName>
</protein>
<dbReference type="GO" id="GO:0005975">
    <property type="term" value="P:carbohydrate metabolic process"/>
    <property type="evidence" value="ECO:0007669"/>
    <property type="project" value="InterPro"/>
</dbReference>
<dbReference type="Proteomes" id="UP000253517">
    <property type="component" value="Unassembled WGS sequence"/>
</dbReference>
<evidence type="ECO:0000256" key="2">
    <source>
        <dbReference type="ARBA" id="ARBA00023277"/>
    </source>
</evidence>
<dbReference type="AlphaFoldDB" id="A0A369A8K4"/>
<organism evidence="4 5">
    <name type="scientific">Schleiferia thermophila</name>
    <dbReference type="NCBI Taxonomy" id="884107"/>
    <lineage>
        <taxon>Bacteria</taxon>
        <taxon>Pseudomonadati</taxon>
        <taxon>Bacteroidota</taxon>
        <taxon>Flavobacteriia</taxon>
        <taxon>Flavobacteriales</taxon>
        <taxon>Schleiferiaceae</taxon>
        <taxon>Schleiferia</taxon>
    </lineage>
</organism>
<evidence type="ECO:0000259" key="3">
    <source>
        <dbReference type="Pfam" id="PF03065"/>
    </source>
</evidence>
<dbReference type="InterPro" id="IPR011330">
    <property type="entry name" value="Glyco_hydro/deAcase_b/a-brl"/>
</dbReference>
<keyword evidence="2" id="KW-0119">Carbohydrate metabolism</keyword>